<accession>A0AA37BQ11</accession>
<keyword evidence="3" id="KW-1185">Reference proteome</keyword>
<name>A0AA37BQ11_9ARCH</name>
<reference evidence="2" key="1">
    <citation type="journal article" date="2014" name="Int. J. Syst. Evol. Microbiol.">
        <title>Complete genome sequence of Corynebacterium casei LMG S-19264T (=DSM 44701T), isolated from a smear-ripened cheese.</title>
        <authorList>
            <consortium name="US DOE Joint Genome Institute (JGI-PGF)"/>
            <person name="Walter F."/>
            <person name="Albersmeier A."/>
            <person name="Kalinowski J."/>
            <person name="Ruckert C."/>
        </authorList>
    </citation>
    <scope>NUCLEOTIDE SEQUENCE</scope>
    <source>
        <strain evidence="2">JCM 13583</strain>
    </source>
</reference>
<dbReference type="AlphaFoldDB" id="A0AA37BQ11"/>
<feature type="region of interest" description="Disordered" evidence="1">
    <location>
        <begin position="26"/>
        <end position="46"/>
    </location>
</feature>
<reference evidence="2" key="2">
    <citation type="submission" date="2022-09" db="EMBL/GenBank/DDBJ databases">
        <authorList>
            <person name="Sun Q."/>
            <person name="Ohkuma M."/>
        </authorList>
    </citation>
    <scope>NUCLEOTIDE SEQUENCE</scope>
    <source>
        <strain evidence="2">JCM 13583</strain>
    </source>
</reference>
<evidence type="ECO:0000313" key="3">
    <source>
        <dbReference type="Proteomes" id="UP000632195"/>
    </source>
</evidence>
<feature type="compositionally biased region" description="Basic and acidic residues" evidence="1">
    <location>
        <begin position="26"/>
        <end position="37"/>
    </location>
</feature>
<evidence type="ECO:0000313" key="2">
    <source>
        <dbReference type="EMBL" id="GGM68427.1"/>
    </source>
</evidence>
<dbReference type="Proteomes" id="UP000632195">
    <property type="component" value="Unassembled WGS sequence"/>
</dbReference>
<sequence length="46" mass="4885">MDDDFGKDLLATCFLNWARTIEIVEGKAREEGGKGEHGGGGPPGRP</sequence>
<protein>
    <submittedName>
        <fullName evidence="2">Uncharacterized protein</fullName>
    </submittedName>
</protein>
<organism evidence="2 3">
    <name type="scientific">Thermogymnomonas acidicola</name>
    <dbReference type="NCBI Taxonomy" id="399579"/>
    <lineage>
        <taxon>Archaea</taxon>
        <taxon>Methanobacteriati</taxon>
        <taxon>Thermoplasmatota</taxon>
        <taxon>Thermoplasmata</taxon>
        <taxon>Thermoplasmatales</taxon>
        <taxon>Thermogymnomonas</taxon>
    </lineage>
</organism>
<evidence type="ECO:0000256" key="1">
    <source>
        <dbReference type="SAM" id="MobiDB-lite"/>
    </source>
</evidence>
<dbReference type="EMBL" id="BMNY01000001">
    <property type="protein sequence ID" value="GGM68427.1"/>
    <property type="molecule type" value="Genomic_DNA"/>
</dbReference>
<dbReference type="RefSeq" id="WP_188679739.1">
    <property type="nucleotide sequence ID" value="NZ_BMNY01000001.1"/>
</dbReference>
<proteinExistence type="predicted"/>
<comment type="caution">
    <text evidence="2">The sequence shown here is derived from an EMBL/GenBank/DDBJ whole genome shotgun (WGS) entry which is preliminary data.</text>
</comment>
<gene>
    <name evidence="2" type="ORF">GCM10007108_03160</name>
</gene>